<accession>Q29W31</accession>
<evidence type="ECO:0000313" key="1">
    <source>
        <dbReference type="EMBL" id="AAX99094.1"/>
    </source>
</evidence>
<reference evidence="1" key="1">
    <citation type="submission" date="2005-02" db="EMBL/GenBank/DDBJ databases">
        <title>Global expression profiling of the flagella regulon of Campylobacter jejuni 81-176 reveals a novel virulence determinant.</title>
        <authorList>
            <person name="Goon S.C."/>
            <person name="Holder L."/>
            <person name="Majam G."/>
            <person name="Lorenzo M."/>
            <person name="Pattarini D."/>
            <person name="Ewing C.P."/>
            <person name="Batchelor R."/>
            <person name="Guerry P."/>
        </authorList>
    </citation>
    <scope>NUCLEOTIDE SEQUENCE</scope>
    <source>
        <strain evidence="1">81-176</strain>
    </source>
</reference>
<gene>
    <name evidence="1" type="ORF">Cj0419</name>
</gene>
<dbReference type="EMBL" id="AY923839">
    <property type="protein sequence ID" value="AAX99094.1"/>
    <property type="molecule type" value="Genomic_DNA"/>
</dbReference>
<name>Q29W31_CAMJJ</name>
<sequence>MIYENDLIYIEKEEAQVPWLKIFTKEIYKEFSDCPLELQKELFEKILLCEKAMIEFTNLKKSISPLLQIMCQGCIFMLWQDLKKMRFFQVYVGKTAKRSNKA</sequence>
<organism evidence="1">
    <name type="scientific">Campylobacter jejuni subsp. jejuni serotype O:23/36 (strain 81-176)</name>
    <dbReference type="NCBI Taxonomy" id="354242"/>
    <lineage>
        <taxon>Bacteria</taxon>
        <taxon>Pseudomonadati</taxon>
        <taxon>Campylobacterota</taxon>
        <taxon>Epsilonproteobacteria</taxon>
        <taxon>Campylobacterales</taxon>
        <taxon>Campylobacteraceae</taxon>
        <taxon>Campylobacter</taxon>
    </lineage>
</organism>
<proteinExistence type="predicted"/>
<dbReference type="AlphaFoldDB" id="Q29W31"/>
<protein>
    <submittedName>
        <fullName evidence="1">HIT family member</fullName>
    </submittedName>
</protein>